<dbReference type="EMBL" id="JBHTOQ010000003">
    <property type="protein sequence ID" value="MFD1480096.1"/>
    <property type="molecule type" value="Genomic_DNA"/>
</dbReference>
<keyword evidence="2" id="KW-1185">Reference proteome</keyword>
<organism evidence="1 2">
    <name type="scientific">Paracoccus nototheniae</name>
    <dbReference type="NCBI Taxonomy" id="2489002"/>
    <lineage>
        <taxon>Bacteria</taxon>
        <taxon>Pseudomonadati</taxon>
        <taxon>Pseudomonadota</taxon>
        <taxon>Alphaproteobacteria</taxon>
        <taxon>Rhodobacterales</taxon>
        <taxon>Paracoccaceae</taxon>
        <taxon>Paracoccus</taxon>
    </lineage>
</organism>
<evidence type="ECO:0000313" key="2">
    <source>
        <dbReference type="Proteomes" id="UP001597302"/>
    </source>
</evidence>
<sequence length="63" mass="7274">MKIPLPELLSEEEINLIVCALSAYQHNKQYSALHLKLKRIAKVMPQRNVRDGHPKPPDFPEAR</sequence>
<name>A0ABW4DU68_9RHOB</name>
<proteinExistence type="predicted"/>
<accession>A0ABW4DU68</accession>
<comment type="caution">
    <text evidence="1">The sequence shown here is derived from an EMBL/GenBank/DDBJ whole genome shotgun (WGS) entry which is preliminary data.</text>
</comment>
<protein>
    <submittedName>
        <fullName evidence="1">Uncharacterized protein</fullName>
    </submittedName>
</protein>
<evidence type="ECO:0000313" key="1">
    <source>
        <dbReference type="EMBL" id="MFD1480096.1"/>
    </source>
</evidence>
<dbReference type="RefSeq" id="WP_131574644.1">
    <property type="nucleotide sequence ID" value="NZ_JBHTOQ010000003.1"/>
</dbReference>
<gene>
    <name evidence="1" type="ORF">ACFQ5P_02180</name>
</gene>
<reference evidence="2" key="1">
    <citation type="journal article" date="2019" name="Int. J. Syst. Evol. Microbiol.">
        <title>The Global Catalogue of Microorganisms (GCM) 10K type strain sequencing project: providing services to taxonomists for standard genome sequencing and annotation.</title>
        <authorList>
            <consortium name="The Broad Institute Genomics Platform"/>
            <consortium name="The Broad Institute Genome Sequencing Center for Infectious Disease"/>
            <person name="Wu L."/>
            <person name="Ma J."/>
        </authorList>
    </citation>
    <scope>NUCLEOTIDE SEQUENCE [LARGE SCALE GENOMIC DNA]</scope>
    <source>
        <strain evidence="2">CCM 8875</strain>
    </source>
</reference>
<dbReference type="Proteomes" id="UP001597302">
    <property type="component" value="Unassembled WGS sequence"/>
</dbReference>